<name>A0A8J3YTE7_9ACTN</name>
<dbReference type="CDD" id="cd06582">
    <property type="entry name" value="TM_PBP1_LivH_like"/>
    <property type="match status" value="1"/>
</dbReference>
<evidence type="ECO:0000256" key="5">
    <source>
        <dbReference type="ARBA" id="ARBA00022970"/>
    </source>
</evidence>
<evidence type="ECO:0000256" key="3">
    <source>
        <dbReference type="ARBA" id="ARBA00022475"/>
    </source>
</evidence>
<evidence type="ECO:0000313" key="10">
    <source>
        <dbReference type="EMBL" id="GIJ51196.1"/>
    </source>
</evidence>
<dbReference type="RefSeq" id="WP_203904608.1">
    <property type="nucleotide sequence ID" value="NZ_BOPF01000045.1"/>
</dbReference>
<dbReference type="AlphaFoldDB" id="A0A8J3YTE7"/>
<evidence type="ECO:0000256" key="1">
    <source>
        <dbReference type="ARBA" id="ARBA00004651"/>
    </source>
</evidence>
<dbReference type="Pfam" id="PF02653">
    <property type="entry name" value="BPD_transp_2"/>
    <property type="match status" value="1"/>
</dbReference>
<dbReference type="InterPro" id="IPR052157">
    <property type="entry name" value="BCAA_transport_permease"/>
</dbReference>
<dbReference type="PANTHER" id="PTHR11795">
    <property type="entry name" value="BRANCHED-CHAIN AMINO ACID TRANSPORT SYSTEM PERMEASE PROTEIN LIVH"/>
    <property type="match status" value="1"/>
</dbReference>
<reference evidence="10" key="1">
    <citation type="submission" date="2021-01" db="EMBL/GenBank/DDBJ databases">
        <title>Whole genome shotgun sequence of Virgisporangium aliadipatigenens NBRC 105644.</title>
        <authorList>
            <person name="Komaki H."/>
            <person name="Tamura T."/>
        </authorList>
    </citation>
    <scope>NUCLEOTIDE SEQUENCE</scope>
    <source>
        <strain evidence="10">NBRC 105644</strain>
    </source>
</reference>
<accession>A0A8J3YTE7</accession>
<comment type="caution">
    <text evidence="10">The sequence shown here is derived from an EMBL/GenBank/DDBJ whole genome shotgun (WGS) entry which is preliminary data.</text>
</comment>
<gene>
    <name evidence="10" type="ORF">Val02_80820</name>
</gene>
<dbReference type="InterPro" id="IPR001851">
    <property type="entry name" value="ABC_transp_permease"/>
</dbReference>
<dbReference type="GO" id="GO:0006865">
    <property type="term" value="P:amino acid transport"/>
    <property type="evidence" value="ECO:0007669"/>
    <property type="project" value="UniProtKB-KW"/>
</dbReference>
<keyword evidence="4 9" id="KW-0812">Transmembrane</keyword>
<evidence type="ECO:0000256" key="9">
    <source>
        <dbReference type="SAM" id="Phobius"/>
    </source>
</evidence>
<evidence type="ECO:0000256" key="7">
    <source>
        <dbReference type="ARBA" id="ARBA00023136"/>
    </source>
</evidence>
<evidence type="ECO:0000256" key="4">
    <source>
        <dbReference type="ARBA" id="ARBA00022692"/>
    </source>
</evidence>
<keyword evidence="5" id="KW-0029">Amino-acid transport</keyword>
<evidence type="ECO:0000256" key="6">
    <source>
        <dbReference type="ARBA" id="ARBA00022989"/>
    </source>
</evidence>
<feature type="transmembrane region" description="Helical" evidence="9">
    <location>
        <begin position="57"/>
        <end position="77"/>
    </location>
</feature>
<organism evidence="10 11">
    <name type="scientific">Virgisporangium aliadipatigenens</name>
    <dbReference type="NCBI Taxonomy" id="741659"/>
    <lineage>
        <taxon>Bacteria</taxon>
        <taxon>Bacillati</taxon>
        <taxon>Actinomycetota</taxon>
        <taxon>Actinomycetes</taxon>
        <taxon>Micromonosporales</taxon>
        <taxon>Micromonosporaceae</taxon>
        <taxon>Virgisporangium</taxon>
    </lineage>
</organism>
<comment type="subcellular location">
    <subcellularLocation>
        <location evidence="1">Cell membrane</location>
        <topology evidence="1">Multi-pass membrane protein</topology>
    </subcellularLocation>
</comment>
<feature type="transmembrane region" description="Helical" evidence="9">
    <location>
        <begin position="140"/>
        <end position="157"/>
    </location>
</feature>
<evidence type="ECO:0000256" key="8">
    <source>
        <dbReference type="ARBA" id="ARBA00037998"/>
    </source>
</evidence>
<dbReference type="PANTHER" id="PTHR11795:SF450">
    <property type="entry name" value="ABC TRANSPORTER PERMEASE PROTEIN"/>
    <property type="match status" value="1"/>
</dbReference>
<keyword evidence="2" id="KW-0813">Transport</keyword>
<dbReference type="EMBL" id="BOPF01000045">
    <property type="protein sequence ID" value="GIJ51196.1"/>
    <property type="molecule type" value="Genomic_DNA"/>
</dbReference>
<protein>
    <submittedName>
        <fullName evidence="10">Branched-chain amino acid ABC transporter permease</fullName>
    </submittedName>
</protein>
<comment type="similarity">
    <text evidence="8">Belongs to the binding-protein-dependent transport system permease family. LivHM subfamily.</text>
</comment>
<feature type="transmembrane region" description="Helical" evidence="9">
    <location>
        <begin position="89"/>
        <end position="106"/>
    </location>
</feature>
<proteinExistence type="inferred from homology"/>
<evidence type="ECO:0000313" key="11">
    <source>
        <dbReference type="Proteomes" id="UP000619260"/>
    </source>
</evidence>
<keyword evidence="7 9" id="KW-0472">Membrane</keyword>
<keyword evidence="3" id="KW-1003">Cell membrane</keyword>
<evidence type="ECO:0000256" key="2">
    <source>
        <dbReference type="ARBA" id="ARBA00022448"/>
    </source>
</evidence>
<dbReference type="GO" id="GO:0005886">
    <property type="term" value="C:plasma membrane"/>
    <property type="evidence" value="ECO:0007669"/>
    <property type="project" value="UniProtKB-SubCell"/>
</dbReference>
<dbReference type="Proteomes" id="UP000619260">
    <property type="component" value="Unassembled WGS sequence"/>
</dbReference>
<dbReference type="GO" id="GO:0022857">
    <property type="term" value="F:transmembrane transporter activity"/>
    <property type="evidence" value="ECO:0007669"/>
    <property type="project" value="InterPro"/>
</dbReference>
<feature type="transmembrane region" description="Helical" evidence="9">
    <location>
        <begin position="188"/>
        <end position="207"/>
    </location>
</feature>
<feature type="transmembrane region" description="Helical" evidence="9">
    <location>
        <begin position="262"/>
        <end position="282"/>
    </location>
</feature>
<keyword evidence="11" id="KW-1185">Reference proteome</keyword>
<sequence>MITFLSLLLTGLSTGAIYALVALGIVLLFKAAEVVNFAHGSLLLLGAYVTARTWEAVGFPTAVALGVLVGALAAVIVERLLANPMRDAAPVALAIMTIGVDIVIATELNRRMGPDIVVVGHPWGGTAARLGDVAVPANRLIALLVAGALIVAFLVAFKLTDWGVAMRAAAEDRETAALLGVRLSRVTTLSWILAGALAVVAGIFLAGSPTPGLSPAVGVIALRALPAAILGGLDSTTGALVGGLVVGVAESLAAGYQDQLSFLGRGFGDVVPYVVMIAVLLVRPAGLFGTREVGRV</sequence>
<feature type="transmembrane region" description="Helical" evidence="9">
    <location>
        <begin position="6"/>
        <end position="29"/>
    </location>
</feature>
<keyword evidence="6 9" id="KW-1133">Transmembrane helix</keyword>